<dbReference type="InterPro" id="IPR016039">
    <property type="entry name" value="Thiolase-like"/>
</dbReference>
<keyword evidence="4" id="KW-0597">Phosphoprotein</keyword>
<dbReference type="GO" id="GO:0008270">
    <property type="term" value="F:zinc ion binding"/>
    <property type="evidence" value="ECO:0007669"/>
    <property type="project" value="InterPro"/>
</dbReference>
<dbReference type="CDD" id="cd08956">
    <property type="entry name" value="KR_3_FAS_SDR_x"/>
    <property type="match status" value="1"/>
</dbReference>
<dbReference type="Gene3D" id="3.40.47.10">
    <property type="match status" value="2"/>
</dbReference>
<feature type="region of interest" description="Disordered" evidence="10">
    <location>
        <begin position="2889"/>
        <end position="2908"/>
    </location>
</feature>
<dbReference type="Pfam" id="PF18369">
    <property type="entry name" value="PKS_DE"/>
    <property type="match status" value="1"/>
</dbReference>
<dbReference type="NCBIfam" id="NF045894">
    <property type="entry name" value="PKS_plus_SDR"/>
    <property type="match status" value="1"/>
</dbReference>
<organism evidence="14">
    <name type="scientific">Streptomyces cyaneogriseus subsp. noncyanogenus</name>
    <dbReference type="NCBI Taxonomy" id="477245"/>
    <lineage>
        <taxon>Bacteria</taxon>
        <taxon>Bacillati</taxon>
        <taxon>Actinomycetota</taxon>
        <taxon>Actinomycetes</taxon>
        <taxon>Kitasatosporales</taxon>
        <taxon>Streptomycetaceae</taxon>
        <taxon>Streptomyces</taxon>
    </lineage>
</organism>
<dbReference type="Gene3D" id="3.10.129.110">
    <property type="entry name" value="Polyketide synthase dehydratase"/>
    <property type="match status" value="1"/>
</dbReference>
<dbReference type="Pfam" id="PF16197">
    <property type="entry name" value="KAsynt_C_assoc"/>
    <property type="match status" value="2"/>
</dbReference>
<dbReference type="Gene3D" id="3.40.50.720">
    <property type="entry name" value="NAD(P)-binding Rossmann-like Domain"/>
    <property type="match status" value="4"/>
</dbReference>
<dbReference type="SUPFAM" id="SSF47336">
    <property type="entry name" value="ACP-like"/>
    <property type="match status" value="2"/>
</dbReference>
<dbReference type="Gene3D" id="1.10.1200.10">
    <property type="entry name" value="ACP-like"/>
    <property type="match status" value="2"/>
</dbReference>
<dbReference type="InterPro" id="IPR016035">
    <property type="entry name" value="Acyl_Trfase/lysoPLipase"/>
</dbReference>
<dbReference type="SMART" id="SM00823">
    <property type="entry name" value="PKS_PP"/>
    <property type="match status" value="2"/>
</dbReference>
<dbReference type="InterPro" id="IPR014043">
    <property type="entry name" value="Acyl_transferase_dom"/>
</dbReference>
<keyword evidence="8" id="KW-0012">Acyltransferase</keyword>
<dbReference type="PANTHER" id="PTHR43775:SF51">
    <property type="entry name" value="INACTIVE PHENOLPHTHIOCEROL SYNTHESIS POLYKETIDE SYNTHASE TYPE I PKS1-RELATED"/>
    <property type="match status" value="1"/>
</dbReference>
<dbReference type="Pfam" id="PF00550">
    <property type="entry name" value="PP-binding"/>
    <property type="match status" value="2"/>
</dbReference>
<dbReference type="GO" id="GO:0033068">
    <property type="term" value="P:macrolide biosynthetic process"/>
    <property type="evidence" value="ECO:0007669"/>
    <property type="project" value="UniProtKB-ARBA"/>
</dbReference>
<name>A8J6Z4_9ACTN</name>
<dbReference type="InterPro" id="IPR055123">
    <property type="entry name" value="SpnB-like_Rossmann"/>
</dbReference>
<dbReference type="PROSITE" id="PS00012">
    <property type="entry name" value="PHOSPHOPANTETHEINE"/>
    <property type="match status" value="2"/>
</dbReference>
<dbReference type="Pfam" id="PF14765">
    <property type="entry name" value="PS-DH"/>
    <property type="match status" value="1"/>
</dbReference>
<dbReference type="Pfam" id="PF08659">
    <property type="entry name" value="KR"/>
    <property type="match status" value="2"/>
</dbReference>
<evidence type="ECO:0000256" key="4">
    <source>
        <dbReference type="ARBA" id="ARBA00022553"/>
    </source>
</evidence>
<dbReference type="Gene3D" id="6.10.140.1830">
    <property type="match status" value="1"/>
</dbReference>
<keyword evidence="7" id="KW-0511">Multifunctional enzyme</keyword>
<dbReference type="SUPFAM" id="SSF50129">
    <property type="entry name" value="GroES-like"/>
    <property type="match status" value="1"/>
</dbReference>
<reference evidence="14" key="1">
    <citation type="submission" date="2007-10" db="EMBL/GenBank/DDBJ databases">
        <title>Comparative analysis of biosynthetic gene clusters for anthelmintic macrocyclic lactones, nemadectin (LL-F28249) and avermectin.</title>
        <authorList>
            <person name="Ikeda H."/>
        </authorList>
    </citation>
    <scope>NUCLEOTIDE SEQUENCE</scope>
    <source>
        <strain evidence="14">NRRL 15773</strain>
    </source>
</reference>
<dbReference type="SMART" id="SM00827">
    <property type="entry name" value="PKS_AT"/>
    <property type="match status" value="2"/>
</dbReference>
<dbReference type="GO" id="GO:0016491">
    <property type="term" value="F:oxidoreductase activity"/>
    <property type="evidence" value="ECO:0007669"/>
    <property type="project" value="InterPro"/>
</dbReference>
<evidence type="ECO:0000259" key="12">
    <source>
        <dbReference type="PROSITE" id="PS52004"/>
    </source>
</evidence>
<feature type="domain" description="PKS/mFAS DH" evidence="13">
    <location>
        <begin position="2498"/>
        <end position="2781"/>
    </location>
</feature>
<dbReference type="InterPro" id="IPR050091">
    <property type="entry name" value="PKS_NRPS_Biosynth_Enz"/>
</dbReference>
<accession>A8J6Z4</accession>
<dbReference type="InterPro" id="IPR036736">
    <property type="entry name" value="ACP-like_sf"/>
</dbReference>
<evidence type="ECO:0000256" key="2">
    <source>
        <dbReference type="ARBA" id="ARBA00004792"/>
    </source>
</evidence>
<dbReference type="CDD" id="cd00833">
    <property type="entry name" value="PKS"/>
    <property type="match status" value="2"/>
</dbReference>
<dbReference type="InterPro" id="IPR011032">
    <property type="entry name" value="GroES-like_sf"/>
</dbReference>
<dbReference type="SMART" id="SM00826">
    <property type="entry name" value="PKS_DH"/>
    <property type="match status" value="1"/>
</dbReference>
<dbReference type="InterPro" id="IPR049551">
    <property type="entry name" value="PKS_DH_C"/>
</dbReference>
<evidence type="ECO:0000256" key="10">
    <source>
        <dbReference type="SAM" id="MobiDB-lite"/>
    </source>
</evidence>
<dbReference type="InterPro" id="IPR057326">
    <property type="entry name" value="KR_dom"/>
</dbReference>
<evidence type="ECO:0000256" key="6">
    <source>
        <dbReference type="ARBA" id="ARBA00023194"/>
    </source>
</evidence>
<keyword evidence="3" id="KW-0596">Phosphopantetheine</keyword>
<dbReference type="Gene3D" id="3.40.366.10">
    <property type="entry name" value="Malonyl-Coenzyme A Acyl Carrier Protein, domain 2"/>
    <property type="match status" value="2"/>
</dbReference>
<dbReference type="Gene3D" id="3.30.70.3290">
    <property type="match status" value="2"/>
</dbReference>
<evidence type="ECO:0000256" key="7">
    <source>
        <dbReference type="ARBA" id="ARBA00023268"/>
    </source>
</evidence>
<feature type="region of interest" description="Disordered" evidence="10">
    <location>
        <begin position="468"/>
        <end position="489"/>
    </location>
</feature>
<dbReference type="InterPro" id="IPR002364">
    <property type="entry name" value="Quin_OxRdtase/zeta-crystal_CS"/>
</dbReference>
<dbReference type="GO" id="GO:0031177">
    <property type="term" value="F:phosphopantetheine binding"/>
    <property type="evidence" value="ECO:0007669"/>
    <property type="project" value="InterPro"/>
</dbReference>
<dbReference type="Pfam" id="PF00698">
    <property type="entry name" value="Acyl_transf_1"/>
    <property type="match status" value="2"/>
</dbReference>
<dbReference type="InterPro" id="IPR016036">
    <property type="entry name" value="Malonyl_transacylase_ACP-bd"/>
</dbReference>
<comment type="pathway">
    <text evidence="2">Antibiotic biosynthesis.</text>
</comment>
<dbReference type="InterPro" id="IPR049552">
    <property type="entry name" value="PKS_DH_N"/>
</dbReference>
<dbReference type="InterPro" id="IPR013154">
    <property type="entry name" value="ADH-like_N"/>
</dbReference>
<dbReference type="InterPro" id="IPR020843">
    <property type="entry name" value="ER"/>
</dbReference>
<dbReference type="PANTHER" id="PTHR43775">
    <property type="entry name" value="FATTY ACID SYNTHASE"/>
    <property type="match status" value="1"/>
</dbReference>
<feature type="region of interest" description="N-terminal hotdog fold" evidence="9">
    <location>
        <begin position="2498"/>
        <end position="2624"/>
    </location>
</feature>
<dbReference type="GO" id="GO:0004315">
    <property type="term" value="F:3-oxoacyl-[acyl-carrier-protein] synthase activity"/>
    <property type="evidence" value="ECO:0007669"/>
    <property type="project" value="InterPro"/>
</dbReference>
<dbReference type="InterPro" id="IPR032821">
    <property type="entry name" value="PKS_assoc"/>
</dbReference>
<feature type="domain" description="Ketosynthase family 3 (KS3)" evidence="12">
    <location>
        <begin position="1577"/>
        <end position="2004"/>
    </location>
</feature>
<keyword evidence="5" id="KW-0808">Transferase</keyword>
<dbReference type="Pfam" id="PF08240">
    <property type="entry name" value="ADH_N"/>
    <property type="match status" value="1"/>
</dbReference>
<dbReference type="InterPro" id="IPR042104">
    <property type="entry name" value="PKS_dehydratase_sf"/>
</dbReference>
<dbReference type="Gene3D" id="3.90.180.10">
    <property type="entry name" value="Medium-chain alcohol dehydrogenases, catalytic domain"/>
    <property type="match status" value="1"/>
</dbReference>
<dbReference type="InterPro" id="IPR001227">
    <property type="entry name" value="Ac_transferase_dom_sf"/>
</dbReference>
<feature type="region of interest" description="Disordered" evidence="10">
    <location>
        <begin position="1184"/>
        <end position="1210"/>
    </location>
</feature>
<dbReference type="InterPro" id="IPR049900">
    <property type="entry name" value="PKS_mFAS_DH"/>
</dbReference>
<evidence type="ECO:0000313" key="14">
    <source>
        <dbReference type="EMBL" id="BAF85838.1"/>
    </source>
</evidence>
<evidence type="ECO:0000256" key="9">
    <source>
        <dbReference type="PROSITE-ProRule" id="PRU01363"/>
    </source>
</evidence>
<dbReference type="SUPFAM" id="SSF55048">
    <property type="entry name" value="Probable ACP-binding domain of malonyl-CoA ACP transacylase"/>
    <property type="match status" value="2"/>
</dbReference>
<dbReference type="FunFam" id="3.40.47.10:FF:000019">
    <property type="entry name" value="Polyketide synthase type I"/>
    <property type="match status" value="2"/>
</dbReference>
<dbReference type="PROSITE" id="PS52019">
    <property type="entry name" value="PKS_MFAS_DH"/>
    <property type="match status" value="1"/>
</dbReference>
<dbReference type="Pfam" id="PF00109">
    <property type="entry name" value="ketoacyl-synt"/>
    <property type="match status" value="2"/>
</dbReference>
<feature type="domain" description="Carrier" evidence="11">
    <location>
        <begin position="1483"/>
        <end position="1558"/>
    </location>
</feature>
<dbReference type="InterPro" id="IPR041618">
    <property type="entry name" value="PKS_DE"/>
</dbReference>
<dbReference type="Pfam" id="PF02801">
    <property type="entry name" value="Ketoacyl-synt_C"/>
    <property type="match status" value="2"/>
</dbReference>
<dbReference type="SUPFAM" id="SSF51735">
    <property type="entry name" value="NAD(P)-binding Rossmann-fold domains"/>
    <property type="match status" value="5"/>
</dbReference>
<dbReference type="PROSITE" id="PS00606">
    <property type="entry name" value="KS3_1"/>
    <property type="match status" value="1"/>
</dbReference>
<dbReference type="PROSITE" id="PS52004">
    <property type="entry name" value="KS3_2"/>
    <property type="match status" value="2"/>
</dbReference>
<dbReference type="CDD" id="cd08952">
    <property type="entry name" value="KR_1_SDR_x"/>
    <property type="match status" value="1"/>
</dbReference>
<dbReference type="InterPro" id="IPR014031">
    <property type="entry name" value="Ketoacyl_synth_C"/>
</dbReference>
<dbReference type="Pfam" id="PF21089">
    <property type="entry name" value="PKS_DH_N"/>
    <property type="match status" value="1"/>
</dbReference>
<dbReference type="PROSITE" id="PS01162">
    <property type="entry name" value="QOR_ZETA_CRYSTAL"/>
    <property type="match status" value="1"/>
</dbReference>
<dbReference type="PROSITE" id="PS50075">
    <property type="entry name" value="CARRIER"/>
    <property type="match status" value="2"/>
</dbReference>
<evidence type="ECO:0000259" key="13">
    <source>
        <dbReference type="PROSITE" id="PS52019"/>
    </source>
</evidence>
<dbReference type="SUPFAM" id="SSF53901">
    <property type="entry name" value="Thiolase-like"/>
    <property type="match status" value="2"/>
</dbReference>
<evidence type="ECO:0000259" key="11">
    <source>
        <dbReference type="PROSITE" id="PS50075"/>
    </source>
</evidence>
<dbReference type="InterPro" id="IPR015083">
    <property type="entry name" value="NorB/c/GfsB-D-like_docking"/>
</dbReference>
<gene>
    <name evidence="14" type="primary">nemA1-2</name>
</gene>
<feature type="domain" description="Carrier" evidence="11">
    <location>
        <begin position="3566"/>
        <end position="3641"/>
    </location>
</feature>
<dbReference type="InterPro" id="IPR018201">
    <property type="entry name" value="Ketoacyl_synth_AS"/>
</dbReference>
<dbReference type="CDD" id="cd05195">
    <property type="entry name" value="enoyl_red"/>
    <property type="match status" value="1"/>
</dbReference>
<proteinExistence type="predicted"/>
<dbReference type="SMART" id="SM00829">
    <property type="entry name" value="PKS_ER"/>
    <property type="match status" value="1"/>
</dbReference>
<protein>
    <submittedName>
        <fullName evidence="14">Modular polyketide synthase</fullName>
    </submittedName>
</protein>
<dbReference type="Pfam" id="PF08990">
    <property type="entry name" value="Docking"/>
    <property type="match status" value="1"/>
</dbReference>
<dbReference type="SMART" id="SM00825">
    <property type="entry name" value="PKS_KS"/>
    <property type="match status" value="2"/>
</dbReference>
<comment type="cofactor">
    <cofactor evidence="1">
        <name>pantetheine 4'-phosphate</name>
        <dbReference type="ChEBI" id="CHEBI:47942"/>
    </cofactor>
</comment>
<feature type="active site" description="Proton donor; for dehydratase activity" evidence="9">
    <location>
        <position position="2702"/>
    </location>
</feature>
<feature type="domain" description="Ketosynthase family 3 (KS3)" evidence="12">
    <location>
        <begin position="33"/>
        <end position="466"/>
    </location>
</feature>
<sequence length="3723" mass="394394">MENEEKLLDYLKWVTADLHRSRERVTELEEAGREPIAIVGMACRFPGEVRSPEELWGLVASGGDAIGAFPDDRGWDLDGLFDPDPERAGTSYTRRGGFLYDAAEFDAGFFGISPREAMAMDPQQRLLLETSWEAFERAGIDPSSVRGSRVGVFAGLMYHDYAAAQGSTGDGDGEPDFEGYLGDGSVSSIASGRIAYTLGLAGAAITVDTACSSSLVALHLACQALRTGDSELALAGGVSVMSTPRTFVQFSRQRGLSADGRCKAYAAAADGTGFSEGVGMVLVERLSDARRLGHPVLAVVRGSAVNQDGASNGLTAPNGPSQERVIREALANAGLTAADVDAVEGHGTGTRLGDPIELQALLATYGQGRARERPLWLGSVKSNIGHAQAAAGVGGVIKMVMALRHGELPRTLHVDAPSPRVDWSAGEVRLLTEAVAWPAAADGEPRRAGVSSFGVSGTNAHVILEEAPASEGEEAPPPEPGSPLPWVVSGHSEAGLRAQAQALAEFARTAPGAELVDVGAALARGRAALGHRAVVVASEREEFERALAALACGEPHPCVVDGSADGRREDGVVFVFPGQGGQWAGMGLDLLTTSGVFAEHIGACERALAPWVEWSLTEMLHREAEDPVWERADIVQPVLFSVMVSLAALWRSYGIEPDAVVGHSQGEIAAAHVCGALTLEDAAKVVALRSRALAALRGRGGMVSLSLSTADAGELVERRWAGRLWVAALNGPEATTVSGDVDALEELLAHCAKSEVRARRVPVDYASHCPHTEAIAEEIVDSLGDITPRAATVPFYSTVDDMWLDTTRLDASYWYRNLRLPVRFSQAVRALTEEGHRLFIETSPHPTLVPAIEDHGDVTALGTLRRHGDDTERFLTALAHLHVTGAAGQDLWRHHYARLRPAPRHVDLPTYPFQRRRYWLEKPDPQTRPQRSRSTAPDLDRLEAEFWQAVEETDTDTLAHTLHLDTQTLEPVLPALATWHQQQRDHARINTWTYQETWKPLHLPTTRPTTPTSWLIAIPETHRNHPHTTNLLTNLPHHNITPIPLTINHTTDLHHAYHHAHHHTTPPITAVLSLLALDETPHPHHPHTPTGTLLNLTLTQTHTQTHPPTPLWYLTTQATTTHPNDPLTHPTQAQTIGLARTTHLEHPHHTGGHIDLPTTPHPNTLTQLITALTHPHHQHNLTIRTHTTHTRRLTPTTLQPTTPTPPTNPHGTTLITGGTGALATTLAHHLATTGTQHLLLTSRRGPHTPGARQLHTQLTQLGTNTTITACDLSDPDQLTHLLTHIPPEHPLTTVIHTAGILDDATLTNLTPTQLDNVLRAKAHTAHLLHHATLHTPLDHFVLYSSAAATLGAPGQANYAAANAYLDALAHHRHTHNLPATTIAWGTWQGNGLADSDKARANLDRRGFLPMPETLAAAAAVRAIESRRPSVVIAAIDWARAERTPDVEDLLPAADEGSSSGKPEAAPVDLRGTLSRQSAADQQATLLGLVRTQAAVVLRHTEPEALAPGQAFRALGFDSLTAVELRNRLAKATDLALPASLVFDHPTPVKLAEFLRTELLGTAPATTAAVPALQAHTDEPIAIIGMACRFPGAVTTPEHLWNLIATEQDAIGEFPTDRGWDLDNLYHPDPDHPGTTYTRHGGFLHDAGDFDADFFGINPREALAMDPQQRLLLETAWEAIEHAGILPDALHGTPTGVFTGVNAQDYAAHTHTSPHTTEGYTLTGTAGSIASGRIAYVLGLEGPAVTIDTACSSSLVALHLACQALRAGECTTALASGISIMTTPLAFTEFSRQRGLAADGRCKAFAAAADGTGWSEGVGTLLLERLSDAERNGHRVLAVVRGSAVNQDGASNGLTAPNGPSQQRVIRQALVNANLSAVDVDAVEAHGTGTKLGDPIEAQALLATYGQGRAQEQPLWLGSVKSNLGHTQAAAGMAGLIKMVMALRHESLPRTLHVDEPSPEVDWSSGAVSLLTEARPWPRVEDRPRRAGVSSFGVSGTNAHVIVEEAPAPTGVEAVEAAPAGVETAAAAAVVVETDGAGRVSADLPLVWVASGKSQAAIRAQAAALHAHVLDHPEQDADDIGYSLATTRALFDHRATLIAPDRHTVPEPLTGLGDGRTHPHLIPTPPTEPGHTHKIAFLCSGQGTQRPGMATGLYHTYPAFAAALDETCAHFDPHLDHPLHDLLLNHDPTDLLTHTLYAQPALFTLQKALHHLITETYGITPHYLAGHSLGEITAAHLAGILTLPDATHLITTRARLMQTMPPGTMTTLHTTPEHIQPLLDQHPGKAAIAAVNSPHSLVISGDPDTIHHITTTCHNQGITTKPLATNHAFHSPHTDTILEQLDTTTHTLTYHQPHTPLITSTPGDPLTPHYWTHQTRQPVHWTDTIHTLHTHGVTTYIALGPEHTLTTLTHHNVPHHQPTAITLTHPHHNPTHHLLTALAHLHTTQPTGPNIWHHHYTPVAPAPRHVDLPTYPFPRRRYWVQASAGTGDVSAAGLQRPDHPLLGAVMELADGDGIVLTGRLSLHTHPWLADHSVGGVALLPGTALLELAFQAGLRAGCPGVDELTLHAPLVVPESGHVVVQVSVSVPGEAGRRGVSVYGRLVEDGGLEGEWTRHAEGVVCPSVPGESVVVEPVADGVWPPSGAQPVDLEEFYGRLAGGGFVYGPVFQGLCAAWRDGDDVVAEVRLPDEGLADVAGFGVHPALLDAAVQAVTLLFPDQQQAGLAAHTWNGVSLHARGATVLRLRMTPTDATSTAVRLHATDETGAPVLTLDSLLMRPVPLEGLGAGVRRGSLFELGWVPVEGMPASVAGGGGELVAWECPGGGVAEVTAAALGVVQEWLADEREGDARLVVVTRGAVAVDAGEPVRDVAGAAVWGLVRSAQSEHPDRFALLDLDPDTKTDPGIDTDGDTDVSADAKVGTGDGLDDAAVASALARGESQLAVRDGVVRVARLGGLVGGLSLPGGVGWRLDGGGSGLLEGVGVVASDAAGVVLGRGQVRVAVRAAGVNFRDVLVALGMVPGQVGVGSEGAGVVVEVGPGVEGLVVGDRVFGVFGDAFAPVVVAQEVLLARIPEGWSFAQAASVPVVFATAYLGLVDLAGVRRGESVLVHAAAGGVGTAAVQLARHLGAEVYATASEAKWARLRAAGVAPQRIASSRSVEFESRFRRASGGRGVDVVLNCLAGEYTDASLRLCSPQGGRFLELGKTDIRDAGEVAARFPGVSYRAYDLMDAGAQRVGEILHTVVDLFRRGVLEPLPVTAWDVRQAHQALRSMRSGLHVGKNVLTLPVPLDAEGTVLVTGGTGTLGAAVARHLAAGHGVRHLLLVSRRGMAAAGAEKLCAELGQAGVSVSVAGCDVADRAQVAALLEQVPAEHPLTAVVHTAGVLDDATVTCLDRNKIDAVLGAKVDGALHLHELTAGMDLSAFVLFSSAAGVLGSPGQGNYAAANAALDALAHQRRAAGLPALSLAWGLWEEASGMTGHLDAADRHRITRSGLHPLTTPDALALLDTALAAGRPALLPADLRPTHPAPPLLEHLAPARTSHRTAHTSTATGVGQDVSLTDRLATLTPEQRHDTLLALARTHIAAVLGHPSPDTIDPERTFRDLGFDSLTAVELRNRLTRATGLRLPATLAFDHPTPTALTHHLTTLLNPNDNDNVGPVLMELERLESALAALDRDDSACERVTLRLQSLMLRWSGSERQSAENTDDSSRFASATAEELLEFIDRDLGLS</sequence>
<dbReference type="GO" id="GO:0004312">
    <property type="term" value="F:fatty acid synthase activity"/>
    <property type="evidence" value="ECO:0007669"/>
    <property type="project" value="TreeGrafter"/>
</dbReference>
<evidence type="ECO:0000256" key="8">
    <source>
        <dbReference type="ARBA" id="ARBA00023315"/>
    </source>
</evidence>
<evidence type="ECO:0000256" key="5">
    <source>
        <dbReference type="ARBA" id="ARBA00022679"/>
    </source>
</evidence>
<dbReference type="InterPro" id="IPR036291">
    <property type="entry name" value="NAD(P)-bd_dom_sf"/>
</dbReference>
<dbReference type="Pfam" id="PF22953">
    <property type="entry name" value="SpnB_Rossmann"/>
    <property type="match status" value="1"/>
</dbReference>
<dbReference type="EMBL" id="AB363939">
    <property type="protein sequence ID" value="BAF85838.1"/>
    <property type="molecule type" value="Genomic_DNA"/>
</dbReference>
<dbReference type="Pfam" id="PF13602">
    <property type="entry name" value="ADH_zinc_N_2"/>
    <property type="match status" value="1"/>
</dbReference>
<feature type="active site" description="Proton acceptor; for dehydratase activity" evidence="9">
    <location>
        <position position="2530"/>
    </location>
</feature>
<feature type="compositionally biased region" description="Basic and acidic residues" evidence="10">
    <location>
        <begin position="2889"/>
        <end position="2898"/>
    </location>
</feature>
<dbReference type="FunFam" id="3.40.366.10:FF:000002">
    <property type="entry name" value="Probable polyketide synthase 2"/>
    <property type="match status" value="1"/>
</dbReference>
<dbReference type="InterPro" id="IPR013968">
    <property type="entry name" value="PKS_KR"/>
</dbReference>
<feature type="region of interest" description="C-terminal hotdog fold" evidence="9">
    <location>
        <begin position="2641"/>
        <end position="2781"/>
    </location>
</feature>
<dbReference type="FunFam" id="1.10.1200.10:FF:000007">
    <property type="entry name" value="Probable polyketide synthase pks17"/>
    <property type="match status" value="2"/>
</dbReference>
<dbReference type="SUPFAM" id="SSF52151">
    <property type="entry name" value="FabD/lysophospholipase-like"/>
    <property type="match status" value="2"/>
</dbReference>
<dbReference type="SMART" id="SM01294">
    <property type="entry name" value="PKS_PP_betabranch"/>
    <property type="match status" value="2"/>
</dbReference>
<evidence type="ECO:0000256" key="1">
    <source>
        <dbReference type="ARBA" id="ARBA00001957"/>
    </source>
</evidence>
<dbReference type="InterPro" id="IPR020841">
    <property type="entry name" value="PKS_Beta-ketoAc_synthase_dom"/>
</dbReference>
<dbReference type="InterPro" id="IPR014030">
    <property type="entry name" value="Ketoacyl_synth_N"/>
</dbReference>
<keyword evidence="6" id="KW-0045">Antibiotic biosynthesis</keyword>
<dbReference type="InterPro" id="IPR006162">
    <property type="entry name" value="Ppantetheine_attach_site"/>
</dbReference>
<feature type="region of interest" description="Disordered" evidence="10">
    <location>
        <begin position="919"/>
        <end position="938"/>
    </location>
</feature>
<dbReference type="SMART" id="SM00822">
    <property type="entry name" value="PKS_KR"/>
    <property type="match status" value="2"/>
</dbReference>
<dbReference type="InterPro" id="IPR009081">
    <property type="entry name" value="PP-bd_ACP"/>
</dbReference>
<dbReference type="InterPro" id="IPR020807">
    <property type="entry name" value="PKS_DH"/>
</dbReference>
<dbReference type="GO" id="GO:0006633">
    <property type="term" value="P:fatty acid biosynthetic process"/>
    <property type="evidence" value="ECO:0007669"/>
    <property type="project" value="InterPro"/>
</dbReference>
<dbReference type="InterPro" id="IPR020806">
    <property type="entry name" value="PKS_PP-bd"/>
</dbReference>
<evidence type="ECO:0000256" key="3">
    <source>
        <dbReference type="ARBA" id="ARBA00022450"/>
    </source>
</evidence>